<dbReference type="Proteomes" id="UP001165960">
    <property type="component" value="Unassembled WGS sequence"/>
</dbReference>
<proteinExistence type="predicted"/>
<protein>
    <submittedName>
        <fullName evidence="1">Uncharacterized protein</fullName>
    </submittedName>
</protein>
<accession>A0ACC2TVB5</accession>
<sequence length="281" mass="31600">MDYFLRDYDSESEEKLQLQRELKWLISEELPDILNSIHLVAGGFLQSSFWGDHPVGNGGAHNKYGLYNDENSNIKGSVLLQNGFVNSMELIVQMHVFNHKHLFRLTLGERSYPLKQIIMGKSILLKIRQLTKNSNFISPDDTFQLLQKLVSLLSDCSSILLNGSPQDLFPNKICDSKAFEPNLPEDLILQLSLNNGLIAIDLINIAVTSQYSGGHRSFSSSLLKKAPNSSQPIYQYGYRDVQIVDHLTVSAQCQEVRDVIDSSLAALTRLNTFIQSLQVIS</sequence>
<evidence type="ECO:0000313" key="2">
    <source>
        <dbReference type="Proteomes" id="UP001165960"/>
    </source>
</evidence>
<evidence type="ECO:0000313" key="1">
    <source>
        <dbReference type="EMBL" id="KAJ9078455.1"/>
    </source>
</evidence>
<reference evidence="1" key="1">
    <citation type="submission" date="2022-04" db="EMBL/GenBank/DDBJ databases">
        <title>Genome of the entomopathogenic fungus Entomophthora muscae.</title>
        <authorList>
            <person name="Elya C."/>
            <person name="Lovett B.R."/>
            <person name="Lee E."/>
            <person name="Macias A.M."/>
            <person name="Hajek A.E."/>
            <person name="De Bivort B.L."/>
            <person name="Kasson M.T."/>
            <person name="De Fine Licht H.H."/>
            <person name="Stajich J.E."/>
        </authorList>
    </citation>
    <scope>NUCLEOTIDE SEQUENCE</scope>
    <source>
        <strain evidence="1">Berkeley</strain>
    </source>
</reference>
<organism evidence="1 2">
    <name type="scientific">Entomophthora muscae</name>
    <dbReference type="NCBI Taxonomy" id="34485"/>
    <lineage>
        <taxon>Eukaryota</taxon>
        <taxon>Fungi</taxon>
        <taxon>Fungi incertae sedis</taxon>
        <taxon>Zoopagomycota</taxon>
        <taxon>Entomophthoromycotina</taxon>
        <taxon>Entomophthoromycetes</taxon>
        <taxon>Entomophthorales</taxon>
        <taxon>Entomophthoraceae</taxon>
        <taxon>Entomophthora</taxon>
    </lineage>
</organism>
<keyword evidence="2" id="KW-1185">Reference proteome</keyword>
<name>A0ACC2TVB5_9FUNG</name>
<gene>
    <name evidence="1" type="ORF">DSO57_1006581</name>
</gene>
<dbReference type="EMBL" id="QTSX02002148">
    <property type="protein sequence ID" value="KAJ9078455.1"/>
    <property type="molecule type" value="Genomic_DNA"/>
</dbReference>
<comment type="caution">
    <text evidence="1">The sequence shown here is derived from an EMBL/GenBank/DDBJ whole genome shotgun (WGS) entry which is preliminary data.</text>
</comment>